<sequence>MAQTDAASAARRADTDESTRAALADLLTQLEALQAEVRQLRGQVEVQAHEIEQLKSRERNLMADMDRRLRELERRGGAVAAGPADTPAAPAAAAPAAASSAAEQEEYDAAFNLLKDGYRERAIKGFREFIARHPDSPLAGNAQYWIGEANYVMRNFRQAIEEFSKVGKDYPASQKAPDALLKIGYSHYELGAWAKARAALNQVIARHPGTTAAKSAEARLAKMKKEGR</sequence>
<comment type="caution">
    <text evidence="4">The sequence shown here is derived from an EMBL/GenBank/DDBJ whole genome shotgun (WGS) entry which is preliminary data.</text>
</comment>
<dbReference type="InterPro" id="IPR032519">
    <property type="entry name" value="YbgF_tri"/>
</dbReference>
<feature type="domain" description="YbgF trimerisation" evidence="3">
    <location>
        <begin position="19"/>
        <end position="77"/>
    </location>
</feature>
<dbReference type="AlphaFoldDB" id="A0A1F6TFA3"/>
<keyword evidence="1" id="KW-0574">Periplasm</keyword>
<evidence type="ECO:0000256" key="1">
    <source>
        <dbReference type="HAMAP-Rule" id="MF_02066"/>
    </source>
</evidence>
<keyword evidence="1" id="KW-0175">Coiled coil</keyword>
<proteinExistence type="inferred from homology"/>
<dbReference type="HAMAP" id="MF_02066">
    <property type="entry name" value="CpoB"/>
    <property type="match status" value="1"/>
</dbReference>
<comment type="subcellular location">
    <subcellularLocation>
        <location evidence="1">Periplasm</location>
    </subcellularLocation>
</comment>
<dbReference type="InterPro" id="IPR011990">
    <property type="entry name" value="TPR-like_helical_dom_sf"/>
</dbReference>
<dbReference type="Gene3D" id="1.20.5.110">
    <property type="match status" value="1"/>
</dbReference>
<evidence type="ECO:0000259" key="3">
    <source>
        <dbReference type="Pfam" id="PF16331"/>
    </source>
</evidence>
<dbReference type="Pfam" id="PF16331">
    <property type="entry name" value="TolA_bind_tri"/>
    <property type="match status" value="1"/>
</dbReference>
<accession>A0A1F6TFA3</accession>
<dbReference type="EMBL" id="MFST01000098">
    <property type="protein sequence ID" value="OGI43833.1"/>
    <property type="molecule type" value="Genomic_DNA"/>
</dbReference>
<dbReference type="InterPro" id="IPR019734">
    <property type="entry name" value="TPR_rpt"/>
</dbReference>
<feature type="region of interest" description="Disordered" evidence="2">
    <location>
        <begin position="76"/>
        <end position="97"/>
    </location>
</feature>
<dbReference type="InterPro" id="IPR034706">
    <property type="entry name" value="CpoB"/>
</dbReference>
<protein>
    <recommendedName>
        <fullName evidence="1">Cell division coordinator CpoB</fullName>
    </recommendedName>
</protein>
<evidence type="ECO:0000313" key="5">
    <source>
        <dbReference type="Proteomes" id="UP000179344"/>
    </source>
</evidence>
<dbReference type="GO" id="GO:0070206">
    <property type="term" value="P:protein trimerization"/>
    <property type="evidence" value="ECO:0007669"/>
    <property type="project" value="InterPro"/>
</dbReference>
<dbReference type="GO" id="GO:0030288">
    <property type="term" value="C:outer membrane-bounded periplasmic space"/>
    <property type="evidence" value="ECO:0007669"/>
    <property type="project" value="UniProtKB-UniRule"/>
</dbReference>
<dbReference type="InterPro" id="IPR014162">
    <property type="entry name" value="CpoB_C"/>
</dbReference>
<feature type="coiled-coil region" evidence="1">
    <location>
        <begin position="16"/>
        <end position="75"/>
    </location>
</feature>
<feature type="compositionally biased region" description="Low complexity" evidence="2">
    <location>
        <begin position="77"/>
        <end position="97"/>
    </location>
</feature>
<reference evidence="4 5" key="1">
    <citation type="journal article" date="2016" name="Nat. Commun.">
        <title>Thousands of microbial genomes shed light on interconnected biogeochemical processes in an aquifer system.</title>
        <authorList>
            <person name="Anantharaman K."/>
            <person name="Brown C.T."/>
            <person name="Hug L.A."/>
            <person name="Sharon I."/>
            <person name="Castelle C.J."/>
            <person name="Probst A.J."/>
            <person name="Thomas B.C."/>
            <person name="Singh A."/>
            <person name="Wilkins M.J."/>
            <person name="Karaoz U."/>
            <person name="Brodie E.L."/>
            <person name="Williams K.H."/>
            <person name="Hubbard S.S."/>
            <person name="Banfield J.F."/>
        </authorList>
    </citation>
    <scope>NUCLEOTIDE SEQUENCE [LARGE SCALE GENOMIC DNA]</scope>
</reference>
<evidence type="ECO:0000256" key="2">
    <source>
        <dbReference type="SAM" id="MobiDB-lite"/>
    </source>
</evidence>
<comment type="similarity">
    <text evidence="1">Belongs to the CpoB family.</text>
</comment>
<dbReference type="SUPFAM" id="SSF48452">
    <property type="entry name" value="TPR-like"/>
    <property type="match status" value="1"/>
</dbReference>
<keyword evidence="1" id="KW-0732">Signal</keyword>
<name>A0A1F6TFA3_9PROT</name>
<dbReference type="Proteomes" id="UP000179344">
    <property type="component" value="Unassembled WGS sequence"/>
</dbReference>
<keyword evidence="1" id="KW-0132">Cell division</keyword>
<dbReference type="GO" id="GO:0043093">
    <property type="term" value="P:FtsZ-dependent cytokinesis"/>
    <property type="evidence" value="ECO:0007669"/>
    <property type="project" value="UniProtKB-UniRule"/>
</dbReference>
<evidence type="ECO:0000313" key="4">
    <source>
        <dbReference type="EMBL" id="OGI43833.1"/>
    </source>
</evidence>
<keyword evidence="1" id="KW-0131">Cell cycle</keyword>
<dbReference type="NCBIfam" id="TIGR02795">
    <property type="entry name" value="tol_pal_ybgF"/>
    <property type="match status" value="1"/>
</dbReference>
<gene>
    <name evidence="1" type="primary">cpoB</name>
    <name evidence="4" type="ORF">A2V92_01910</name>
</gene>
<dbReference type="Gene3D" id="1.25.40.10">
    <property type="entry name" value="Tetratricopeptide repeat domain"/>
    <property type="match status" value="1"/>
</dbReference>
<comment type="function">
    <text evidence="1">Mediates coordination of peptidoglycan synthesis and outer membrane constriction during cell division.</text>
</comment>
<organism evidence="4 5">
    <name type="scientific">Candidatus Muproteobacteria bacterium RBG_16_65_31</name>
    <dbReference type="NCBI Taxonomy" id="1817759"/>
    <lineage>
        <taxon>Bacteria</taxon>
        <taxon>Pseudomonadati</taxon>
        <taxon>Pseudomonadota</taxon>
        <taxon>Candidatus Muproteobacteria</taxon>
    </lineage>
</organism>
<dbReference type="Pfam" id="PF13174">
    <property type="entry name" value="TPR_6"/>
    <property type="match status" value="2"/>
</dbReference>